<dbReference type="GO" id="GO:0000287">
    <property type="term" value="F:magnesium ion binding"/>
    <property type="evidence" value="ECO:0007669"/>
    <property type="project" value="UniProtKB-UniRule"/>
</dbReference>
<feature type="binding site" evidence="7">
    <location>
        <position position="42"/>
    </location>
    <ligand>
        <name>Mg(2+)</name>
        <dbReference type="ChEBI" id="CHEBI:18420"/>
    </ligand>
</feature>
<keyword evidence="10" id="KW-1185">Reference proteome</keyword>
<feature type="active site" description="Proton donor" evidence="7">
    <location>
        <position position="43"/>
    </location>
</feature>
<evidence type="ECO:0000256" key="7">
    <source>
        <dbReference type="HAMAP-Rule" id="MF_00011"/>
    </source>
</evidence>
<dbReference type="Gene3D" id="3.90.170.10">
    <property type="entry name" value="Adenylosuccinate Synthetase, subunit A, domain 3"/>
    <property type="match status" value="1"/>
</dbReference>
<comment type="subcellular location">
    <subcellularLocation>
        <location evidence="7">Cytoplasm</location>
    </subcellularLocation>
</comment>
<evidence type="ECO:0000256" key="1">
    <source>
        <dbReference type="ARBA" id="ARBA00022598"/>
    </source>
</evidence>
<dbReference type="GO" id="GO:0005737">
    <property type="term" value="C:cytoplasm"/>
    <property type="evidence" value="ECO:0007669"/>
    <property type="project" value="UniProtKB-SubCell"/>
</dbReference>
<feature type="binding site" evidence="7">
    <location>
        <position position="13"/>
    </location>
    <ligand>
        <name>Mg(2+)</name>
        <dbReference type="ChEBI" id="CHEBI:18420"/>
    </ligand>
</feature>
<comment type="similarity">
    <text evidence="7 8">Belongs to the adenylosuccinate synthetase family.</text>
</comment>
<evidence type="ECO:0000256" key="5">
    <source>
        <dbReference type="ARBA" id="ARBA00022842"/>
    </source>
</evidence>
<comment type="caution">
    <text evidence="9">The sequence shown here is derived from an EMBL/GenBank/DDBJ whole genome shotgun (WGS) entry which is preliminary data.</text>
</comment>
<comment type="subunit">
    <text evidence="7">Homodimer.</text>
</comment>
<dbReference type="PROSITE" id="PS01266">
    <property type="entry name" value="ADENYLOSUCCIN_SYN_1"/>
    <property type="match status" value="1"/>
</dbReference>
<dbReference type="EMBL" id="NQJD01000001">
    <property type="protein sequence ID" value="TAA76173.1"/>
    <property type="molecule type" value="Genomic_DNA"/>
</dbReference>
<keyword evidence="6 7" id="KW-0342">GTP-binding</keyword>
<protein>
    <recommendedName>
        <fullName evidence="7 8">Adenylosuccinate synthetase</fullName>
        <shortName evidence="7">AMPSase</shortName>
        <shortName evidence="7">AdSS</shortName>
        <ecNumber evidence="7 8">6.3.4.4</ecNumber>
    </recommendedName>
    <alternativeName>
        <fullName evidence="7">IMP--aspartate ligase</fullName>
    </alternativeName>
</protein>
<dbReference type="InterPro" id="IPR042111">
    <property type="entry name" value="Adenylosuccinate_synth_dom3"/>
</dbReference>
<evidence type="ECO:0000256" key="2">
    <source>
        <dbReference type="ARBA" id="ARBA00022723"/>
    </source>
</evidence>
<comment type="function">
    <text evidence="7">Plays an important role in the de novo pathway of purine nucleotide biosynthesis. Catalyzes the first committed step in the biosynthesis of AMP from IMP.</text>
</comment>
<accession>A0A521G598</accession>
<feature type="binding site" evidence="7">
    <location>
        <begin position="12"/>
        <end position="18"/>
    </location>
    <ligand>
        <name>GTP</name>
        <dbReference type="ChEBI" id="CHEBI:37565"/>
    </ligand>
</feature>
<comment type="cofactor">
    <cofactor evidence="7">
        <name>Mg(2+)</name>
        <dbReference type="ChEBI" id="CHEBI:18420"/>
    </cofactor>
    <text evidence="7">Binds 1 Mg(2+) ion per subunit.</text>
</comment>
<keyword evidence="2 7" id="KW-0479">Metal-binding</keyword>
<dbReference type="InterPro" id="IPR027417">
    <property type="entry name" value="P-loop_NTPase"/>
</dbReference>
<proteinExistence type="inferred from homology"/>
<dbReference type="InterPro" id="IPR018220">
    <property type="entry name" value="Adenylosuccin_syn_GTP-bd"/>
</dbReference>
<dbReference type="GO" id="GO:0046040">
    <property type="term" value="P:IMP metabolic process"/>
    <property type="evidence" value="ECO:0007669"/>
    <property type="project" value="TreeGrafter"/>
</dbReference>
<dbReference type="PANTHER" id="PTHR11846">
    <property type="entry name" value="ADENYLOSUCCINATE SYNTHETASE"/>
    <property type="match status" value="1"/>
</dbReference>
<evidence type="ECO:0000256" key="4">
    <source>
        <dbReference type="ARBA" id="ARBA00022755"/>
    </source>
</evidence>
<reference evidence="9" key="1">
    <citation type="submission" date="2017-07" db="EMBL/GenBank/DDBJ databases">
        <title>The cable genome - Insights into the physiology and evolution of filamentous bacteria capable of sulfide oxidation via long distance electron transfer.</title>
        <authorList>
            <person name="Thorup C."/>
            <person name="Bjerg J.T."/>
            <person name="Schreiber L."/>
            <person name="Nielsen L.P."/>
            <person name="Kjeldsen K.U."/>
            <person name="Boesen T."/>
            <person name="Boggild A."/>
            <person name="Meysman F."/>
            <person name="Geelhoed J."/>
            <person name="Schramm A."/>
        </authorList>
    </citation>
    <scope>NUCLEOTIDE SEQUENCE [LARGE SCALE GENOMIC DNA]</scope>
    <source>
        <strain evidence="9">GS</strain>
    </source>
</reference>
<comment type="caution">
    <text evidence="7">Lacks conserved residue(s) required for the propagation of feature annotation.</text>
</comment>
<evidence type="ECO:0000313" key="9">
    <source>
        <dbReference type="EMBL" id="TAA76173.1"/>
    </source>
</evidence>
<keyword evidence="4 7" id="KW-0658">Purine biosynthesis</keyword>
<feature type="binding site" description="in other chain" evidence="7">
    <location>
        <position position="220"/>
    </location>
    <ligand>
        <name>IMP</name>
        <dbReference type="ChEBI" id="CHEBI:58053"/>
        <note>ligand shared between dimeric partners</note>
    </ligand>
</feature>
<keyword evidence="5 7" id="KW-0460">Magnesium</keyword>
<keyword evidence="7" id="KW-0963">Cytoplasm</keyword>
<feature type="binding site" description="in other chain" evidence="7">
    <location>
        <begin position="13"/>
        <end position="16"/>
    </location>
    <ligand>
        <name>IMP</name>
        <dbReference type="ChEBI" id="CHEBI:58053"/>
        <note>ligand shared between dimeric partners</note>
    </ligand>
</feature>
<dbReference type="EC" id="6.3.4.4" evidence="7 8"/>
<dbReference type="HAMAP" id="MF_00011">
    <property type="entry name" value="Adenylosucc_synth"/>
    <property type="match status" value="1"/>
</dbReference>
<sequence>MKGKVVLGAGFGDEGKGLVTDWLCRHCEQPLVIRFSGGQQAGHTVVANGLRHVFSNFGSGTLQGAPTYFSRFCTIEPIGLCNELAVLLAKGVQPLLYIDAQCPVTTPYDIARNRQQHPHGSCGVGVGNTLNREEQYYSLTFADLFSPWVLQTRLDLLRTFFYKEYAAASVEAFLDCCAAVVSSPYIRSTQGLPPGFSDHIYEGSQGLLLDQHFGFFPYVTRSNTGTINAVALHGSRELEVYLVTRAYQTRHGAGPMSNEHLPHNIKANPQETNVCNSYQGEFRRSLLDLSLVEYAINRDELLRSTNNRHLVITCLDHVQDEYRFTWQGSIIFCNNEAEFVRRIAATLGFSSVFISSSDDGMGIKLF</sequence>
<dbReference type="Gene3D" id="1.10.300.10">
    <property type="entry name" value="Adenylosuccinate Synthetase, subunit A, domain 2"/>
    <property type="match status" value="1"/>
</dbReference>
<keyword evidence="1 7" id="KW-0436">Ligase</keyword>
<organism evidence="9 10">
    <name type="scientific">Candidatus Electronema aureum</name>
    <dbReference type="NCBI Taxonomy" id="2005002"/>
    <lineage>
        <taxon>Bacteria</taxon>
        <taxon>Pseudomonadati</taxon>
        <taxon>Thermodesulfobacteriota</taxon>
        <taxon>Desulfobulbia</taxon>
        <taxon>Desulfobulbales</taxon>
        <taxon>Desulfobulbaceae</taxon>
        <taxon>Candidatus Electronema</taxon>
    </lineage>
</organism>
<dbReference type="PANTHER" id="PTHR11846:SF0">
    <property type="entry name" value="ADENYLOSUCCINATE SYNTHETASE"/>
    <property type="match status" value="1"/>
</dbReference>
<dbReference type="InterPro" id="IPR042109">
    <property type="entry name" value="Adenylosuccinate_synth_dom1"/>
</dbReference>
<dbReference type="Gene3D" id="3.40.440.10">
    <property type="entry name" value="Adenylosuccinate Synthetase, subunit A, domain 1"/>
    <property type="match status" value="1"/>
</dbReference>
<dbReference type="InterPro" id="IPR001114">
    <property type="entry name" value="Adenylosuccinate_synthetase"/>
</dbReference>
<dbReference type="UniPathway" id="UPA00075">
    <property type="reaction ID" value="UER00335"/>
</dbReference>
<feature type="binding site" evidence="7">
    <location>
        <begin position="314"/>
        <end position="316"/>
    </location>
    <ligand>
        <name>GTP</name>
        <dbReference type="ChEBI" id="CHEBI:37565"/>
    </ligand>
</feature>
<feature type="active site" description="Proton acceptor" evidence="7">
    <location>
        <position position="13"/>
    </location>
</feature>
<gene>
    <name evidence="7" type="primary">purA</name>
    <name evidence="9" type="ORF">CDV28_10171</name>
</gene>
<dbReference type="GO" id="GO:0004019">
    <property type="term" value="F:adenylosuccinate synthase activity"/>
    <property type="evidence" value="ECO:0007669"/>
    <property type="project" value="UniProtKB-UniRule"/>
</dbReference>
<dbReference type="GO" id="GO:0005525">
    <property type="term" value="F:GTP binding"/>
    <property type="evidence" value="ECO:0007669"/>
    <property type="project" value="UniProtKB-UniRule"/>
</dbReference>
<feature type="binding site" description="in other chain" evidence="7">
    <location>
        <position position="205"/>
    </location>
    <ligand>
        <name>IMP</name>
        <dbReference type="ChEBI" id="CHEBI:58053"/>
        <note>ligand shared between dimeric partners</note>
    </ligand>
</feature>
<evidence type="ECO:0000256" key="3">
    <source>
        <dbReference type="ARBA" id="ARBA00022741"/>
    </source>
</evidence>
<keyword evidence="3 7" id="KW-0547">Nucleotide-binding</keyword>
<evidence type="ECO:0000256" key="6">
    <source>
        <dbReference type="ARBA" id="ARBA00023134"/>
    </source>
</evidence>
<dbReference type="Proteomes" id="UP000316238">
    <property type="component" value="Unassembled WGS sequence"/>
</dbReference>
<feature type="binding site" evidence="7">
    <location>
        <begin position="42"/>
        <end position="44"/>
    </location>
    <ligand>
        <name>GTP</name>
        <dbReference type="ChEBI" id="CHEBI:37565"/>
    </ligand>
</feature>
<evidence type="ECO:0000313" key="10">
    <source>
        <dbReference type="Proteomes" id="UP000316238"/>
    </source>
</evidence>
<dbReference type="GO" id="GO:0044208">
    <property type="term" value="P:'de novo' AMP biosynthetic process"/>
    <property type="evidence" value="ECO:0007669"/>
    <property type="project" value="UniProtKB-UniRule"/>
</dbReference>
<dbReference type="Pfam" id="PF00709">
    <property type="entry name" value="Adenylsucc_synt"/>
    <property type="match status" value="1"/>
</dbReference>
<dbReference type="SUPFAM" id="SSF52540">
    <property type="entry name" value="P-loop containing nucleoside triphosphate hydrolases"/>
    <property type="match status" value="1"/>
</dbReference>
<evidence type="ECO:0000256" key="8">
    <source>
        <dbReference type="RuleBase" id="RU000520"/>
    </source>
</evidence>
<dbReference type="AlphaFoldDB" id="A0A521G598"/>
<dbReference type="InterPro" id="IPR042110">
    <property type="entry name" value="Adenylosuccinate_synth_dom2"/>
</dbReference>
<comment type="catalytic activity">
    <reaction evidence="7 8">
        <text>IMP + L-aspartate + GTP = N(6)-(1,2-dicarboxyethyl)-AMP + GDP + phosphate + 2 H(+)</text>
        <dbReference type="Rhea" id="RHEA:15753"/>
        <dbReference type="ChEBI" id="CHEBI:15378"/>
        <dbReference type="ChEBI" id="CHEBI:29991"/>
        <dbReference type="ChEBI" id="CHEBI:37565"/>
        <dbReference type="ChEBI" id="CHEBI:43474"/>
        <dbReference type="ChEBI" id="CHEBI:57567"/>
        <dbReference type="ChEBI" id="CHEBI:58053"/>
        <dbReference type="ChEBI" id="CHEBI:58189"/>
        <dbReference type="EC" id="6.3.4.4"/>
    </reaction>
</comment>
<name>A0A521G598_9BACT</name>
<comment type="pathway">
    <text evidence="7 8">Purine metabolism; AMP biosynthesis via de novo pathway; AMP from IMP: step 1/2.</text>
</comment>
<dbReference type="SMART" id="SM00788">
    <property type="entry name" value="Adenylsucc_synt"/>
    <property type="match status" value="1"/>
</dbReference>